<name>A0ABR8S1P8_9MICO</name>
<reference evidence="1 2" key="1">
    <citation type="submission" date="2020-08" db="EMBL/GenBank/DDBJ databases">
        <title>A Genomic Blueprint of the Chicken Gut Microbiome.</title>
        <authorList>
            <person name="Gilroy R."/>
            <person name="Ravi A."/>
            <person name="Getino M."/>
            <person name="Pursley I."/>
            <person name="Horton D.L."/>
            <person name="Alikhan N.-F."/>
            <person name="Baker D."/>
            <person name="Gharbi K."/>
            <person name="Hall N."/>
            <person name="Watson M."/>
            <person name="Adriaenssens E.M."/>
            <person name="Foster-Nyarko E."/>
            <person name="Jarju S."/>
            <person name="Secka A."/>
            <person name="Antonio M."/>
            <person name="Oren A."/>
            <person name="Chaudhuri R."/>
            <person name="La Ragione R.M."/>
            <person name="Hildebrand F."/>
            <person name="Pallen M.J."/>
        </authorList>
    </citation>
    <scope>NUCLEOTIDE SEQUENCE [LARGE SCALE GENOMIC DNA]</scope>
    <source>
        <strain evidence="1 2">Sa4CUA7</strain>
    </source>
</reference>
<comment type="caution">
    <text evidence="1">The sequence shown here is derived from an EMBL/GenBank/DDBJ whole genome shotgun (WGS) entry which is preliminary data.</text>
</comment>
<dbReference type="EMBL" id="JACSQP010000004">
    <property type="protein sequence ID" value="MBD7957395.1"/>
    <property type="molecule type" value="Genomic_DNA"/>
</dbReference>
<dbReference type="Pfam" id="PF04832">
    <property type="entry name" value="SOUL"/>
    <property type="match status" value="2"/>
</dbReference>
<proteinExistence type="predicted"/>
<evidence type="ECO:0000313" key="2">
    <source>
        <dbReference type="Proteomes" id="UP000648352"/>
    </source>
</evidence>
<dbReference type="PANTHER" id="PTHR11220">
    <property type="entry name" value="HEME-BINDING PROTEIN-RELATED"/>
    <property type="match status" value="1"/>
</dbReference>
<dbReference type="InterPro" id="IPR011256">
    <property type="entry name" value="Reg_factor_effector_dom_sf"/>
</dbReference>
<accession>A0ABR8S1P8</accession>
<gene>
    <name evidence="1" type="ORF">H9651_07070</name>
</gene>
<dbReference type="InterPro" id="IPR006917">
    <property type="entry name" value="SOUL_heme-bd"/>
</dbReference>
<dbReference type="SUPFAM" id="SSF55136">
    <property type="entry name" value="Probable bacterial effector-binding domain"/>
    <property type="match status" value="2"/>
</dbReference>
<dbReference type="RefSeq" id="WP_191718603.1">
    <property type="nucleotide sequence ID" value="NZ_JACSQP010000004.1"/>
</dbReference>
<sequence length="207" mass="22497">MTEQQPYEVMRAFGDFELRRYPQHMVAEVAVDGRFETAGNRAFRYLFSYISGQNEPAERVAMTAPVVQQARGGSKIAMTAPVVQQQAGSRSDAADGGFLVAFVLPATFTTATAPRPTDPRVRVRTVPASLAAALRYRGRWTEAGYDEHLDRLRKAIAANGLVATGAPRFARFDPPLRPAFLRHNEVLLDVAEPDGGGHAPGDTGARS</sequence>
<keyword evidence="2" id="KW-1185">Reference proteome</keyword>
<dbReference type="PANTHER" id="PTHR11220:SF58">
    <property type="entry name" value="SOUL HEME-BINDING FAMILY PROTEIN"/>
    <property type="match status" value="1"/>
</dbReference>
<organism evidence="1 2">
    <name type="scientific">Microbacterium pullorum</name>
    <dbReference type="NCBI Taxonomy" id="2762236"/>
    <lineage>
        <taxon>Bacteria</taxon>
        <taxon>Bacillati</taxon>
        <taxon>Actinomycetota</taxon>
        <taxon>Actinomycetes</taxon>
        <taxon>Micrococcales</taxon>
        <taxon>Microbacteriaceae</taxon>
        <taxon>Microbacterium</taxon>
    </lineage>
</organism>
<evidence type="ECO:0000313" key="1">
    <source>
        <dbReference type="EMBL" id="MBD7957395.1"/>
    </source>
</evidence>
<dbReference type="Proteomes" id="UP000648352">
    <property type="component" value="Unassembled WGS sequence"/>
</dbReference>
<dbReference type="Gene3D" id="3.20.80.10">
    <property type="entry name" value="Regulatory factor, effector binding domain"/>
    <property type="match status" value="2"/>
</dbReference>
<protein>
    <submittedName>
        <fullName evidence="1">Heme-binding protein</fullName>
    </submittedName>
</protein>